<gene>
    <name evidence="1" type="ORF">PR048_020502</name>
</gene>
<name>A0ABQ9H6K4_9NEOP</name>
<comment type="caution">
    <text evidence="1">The sequence shown here is derived from an EMBL/GenBank/DDBJ whole genome shotgun (WGS) entry which is preliminary data.</text>
</comment>
<protein>
    <submittedName>
        <fullName evidence="1">Uncharacterized protein</fullName>
    </submittedName>
</protein>
<evidence type="ECO:0000313" key="2">
    <source>
        <dbReference type="Proteomes" id="UP001159363"/>
    </source>
</evidence>
<proteinExistence type="predicted"/>
<dbReference type="Proteomes" id="UP001159363">
    <property type="component" value="Chromosome 6"/>
</dbReference>
<reference evidence="1 2" key="1">
    <citation type="submission" date="2023-02" db="EMBL/GenBank/DDBJ databases">
        <title>LHISI_Scaffold_Assembly.</title>
        <authorList>
            <person name="Stuart O.P."/>
            <person name="Cleave R."/>
            <person name="Magrath M.J.L."/>
            <person name="Mikheyev A.S."/>
        </authorList>
    </citation>
    <scope>NUCLEOTIDE SEQUENCE [LARGE SCALE GENOMIC DNA]</scope>
    <source>
        <strain evidence="1">Daus_M_001</strain>
        <tissue evidence="1">Leg muscle</tissue>
    </source>
</reference>
<evidence type="ECO:0000313" key="1">
    <source>
        <dbReference type="EMBL" id="KAJ8879882.1"/>
    </source>
</evidence>
<organism evidence="1 2">
    <name type="scientific">Dryococelus australis</name>
    <dbReference type="NCBI Taxonomy" id="614101"/>
    <lineage>
        <taxon>Eukaryota</taxon>
        <taxon>Metazoa</taxon>
        <taxon>Ecdysozoa</taxon>
        <taxon>Arthropoda</taxon>
        <taxon>Hexapoda</taxon>
        <taxon>Insecta</taxon>
        <taxon>Pterygota</taxon>
        <taxon>Neoptera</taxon>
        <taxon>Polyneoptera</taxon>
        <taxon>Phasmatodea</taxon>
        <taxon>Verophasmatodea</taxon>
        <taxon>Anareolatae</taxon>
        <taxon>Phasmatidae</taxon>
        <taxon>Eurycanthinae</taxon>
        <taxon>Dryococelus</taxon>
    </lineage>
</organism>
<sequence length="125" mass="14012">MVGHFYGDVPTPCWESPPQAWPEQEELLSLGRSKRRKHGPSWLIEVVRDRKIMVMAVTGKEVNELELKSAGSTVAERLAHSPLTKANWVQSPAGSPDFLKWESCQTMPLVGGFPRGYNDHTNMPI</sequence>
<accession>A0ABQ9H6K4</accession>
<dbReference type="EMBL" id="JARBHB010000007">
    <property type="protein sequence ID" value="KAJ8879882.1"/>
    <property type="molecule type" value="Genomic_DNA"/>
</dbReference>
<keyword evidence="2" id="KW-1185">Reference proteome</keyword>